<accession>A0ABP8BF45</accession>
<comment type="caution">
    <text evidence="1">The sequence shown here is derived from an EMBL/GenBank/DDBJ whole genome shotgun (WGS) entry which is preliminary data.</text>
</comment>
<reference evidence="2" key="1">
    <citation type="journal article" date="2019" name="Int. J. Syst. Evol. Microbiol.">
        <title>The Global Catalogue of Microorganisms (GCM) 10K type strain sequencing project: providing services to taxonomists for standard genome sequencing and annotation.</title>
        <authorList>
            <consortium name="The Broad Institute Genomics Platform"/>
            <consortium name="The Broad Institute Genome Sequencing Center for Infectious Disease"/>
            <person name="Wu L."/>
            <person name="Ma J."/>
        </authorList>
    </citation>
    <scope>NUCLEOTIDE SEQUENCE [LARGE SCALE GENOMIC DNA]</scope>
    <source>
        <strain evidence="2">JCM 17626</strain>
    </source>
</reference>
<dbReference type="PRINTS" id="PR01955">
    <property type="entry name" value="LANCFRANKIA"/>
</dbReference>
<dbReference type="Proteomes" id="UP001501772">
    <property type="component" value="Unassembled WGS sequence"/>
</dbReference>
<dbReference type="SUPFAM" id="SSF158745">
    <property type="entry name" value="LanC-like"/>
    <property type="match status" value="1"/>
</dbReference>
<dbReference type="PANTHER" id="PTHR12736:SF7">
    <property type="entry name" value="LANC-LIKE PROTEIN 3"/>
    <property type="match status" value="1"/>
</dbReference>
<organism evidence="1 2">
    <name type="scientific">Pedobacter jeongneungensis</name>
    <dbReference type="NCBI Taxonomy" id="947309"/>
    <lineage>
        <taxon>Bacteria</taxon>
        <taxon>Pseudomonadati</taxon>
        <taxon>Bacteroidota</taxon>
        <taxon>Sphingobacteriia</taxon>
        <taxon>Sphingobacteriales</taxon>
        <taxon>Sphingobacteriaceae</taxon>
        <taxon>Pedobacter</taxon>
    </lineage>
</organism>
<gene>
    <name evidence="1" type="ORF">GCM10022289_22220</name>
</gene>
<evidence type="ECO:0000313" key="2">
    <source>
        <dbReference type="Proteomes" id="UP001501772"/>
    </source>
</evidence>
<dbReference type="EMBL" id="BAABBY010000005">
    <property type="protein sequence ID" value="GAA4204403.1"/>
    <property type="molecule type" value="Genomic_DNA"/>
</dbReference>
<evidence type="ECO:0000313" key="1">
    <source>
        <dbReference type="EMBL" id="GAA4204403.1"/>
    </source>
</evidence>
<keyword evidence="2" id="KW-1185">Reference proteome</keyword>
<dbReference type="PRINTS" id="PR01950">
    <property type="entry name" value="LANCSUPER"/>
</dbReference>
<sequence>MHSLTKKANTMTTPEKSFDYMNSSSSEIVEKLIFNGVKTLNNSLFSGQLGYILYLFESSRLTGDDAREEAETLLYGLFEKINGSTPAFGDYSLANGYAGFSLLVNYLEKQGFIEIDVEDELHQFDLAIANKAIADVKLNNTDFLYGATGYLHYFAERNFSPFIKQHIETLLKRIFENEILDEEGLRFRNAFYHKEPGENNHINLGLAHGNLALGLVFLNLADKDPALHWLRKKAELLADYMIKNLELRTGDDAVIRSLFPSIIRTDGVKCFNKIPVAWCYGDLAICIFLYRIGQFSENNQYHKVAGQIGHLSMKDTFKQLDFVNDPFFCHGSAGIAQLYKSLYQLSNDENYLNHYEFWIDRTNKIIATKYRSKDINDAIEKPEHASLLEGLIGTALVLNSYKSNIDPWKSIFLL</sequence>
<dbReference type="Pfam" id="PF05147">
    <property type="entry name" value="LANC_like"/>
    <property type="match status" value="1"/>
</dbReference>
<name>A0ABP8BF45_9SPHI</name>
<evidence type="ECO:0008006" key="3">
    <source>
        <dbReference type="Google" id="ProtNLM"/>
    </source>
</evidence>
<dbReference type="PANTHER" id="PTHR12736">
    <property type="entry name" value="LANC-LIKE PROTEIN"/>
    <property type="match status" value="1"/>
</dbReference>
<dbReference type="InterPro" id="IPR007822">
    <property type="entry name" value="LANC-like"/>
</dbReference>
<dbReference type="Gene3D" id="1.50.10.20">
    <property type="match status" value="1"/>
</dbReference>
<dbReference type="SMART" id="SM01260">
    <property type="entry name" value="LANC_like"/>
    <property type="match status" value="1"/>
</dbReference>
<protein>
    <recommendedName>
        <fullName evidence="3">Lanthionine synthetase-like protein</fullName>
    </recommendedName>
</protein>
<proteinExistence type="predicted"/>